<proteinExistence type="predicted"/>
<keyword evidence="1" id="KW-0812">Transmembrane</keyword>
<protein>
    <submittedName>
        <fullName evidence="2">Uncharacterized protein</fullName>
    </submittedName>
</protein>
<feature type="transmembrane region" description="Helical" evidence="1">
    <location>
        <begin position="173"/>
        <end position="192"/>
    </location>
</feature>
<feature type="transmembrane region" description="Helical" evidence="1">
    <location>
        <begin position="75"/>
        <end position="98"/>
    </location>
</feature>
<keyword evidence="1" id="KW-0472">Membrane</keyword>
<dbReference type="Proteomes" id="UP001138997">
    <property type="component" value="Unassembled WGS sequence"/>
</dbReference>
<feature type="transmembrane region" description="Helical" evidence="1">
    <location>
        <begin position="124"/>
        <end position="142"/>
    </location>
</feature>
<evidence type="ECO:0000256" key="1">
    <source>
        <dbReference type="SAM" id="Phobius"/>
    </source>
</evidence>
<name>A0A9X1NQB3_9ACTN</name>
<dbReference type="EMBL" id="JAJOMB010000050">
    <property type="protein sequence ID" value="MCD5317223.1"/>
    <property type="molecule type" value="Genomic_DNA"/>
</dbReference>
<accession>A0A9X1NQB3</accession>
<feature type="transmembrane region" description="Helical" evidence="1">
    <location>
        <begin position="149"/>
        <end position="167"/>
    </location>
</feature>
<keyword evidence="3" id="KW-1185">Reference proteome</keyword>
<gene>
    <name evidence="2" type="ORF">LR394_40665</name>
</gene>
<evidence type="ECO:0000313" key="2">
    <source>
        <dbReference type="EMBL" id="MCD5317223.1"/>
    </source>
</evidence>
<sequence>MAAGLLGTLATLGTDQRTIHEPPTLSQVGQLSQTTAWIGVVAGYACVASLLVFAAQWQHNLQPRLNCVASNLVRLGFVSAAGALTLGYGWKGALAIYLPEGLDSGLFDENGLFIYYVLNDFGSYIGWLGVIVSAAGVAYLALRLRLLSRWLGLASLVAVLLVTGWVVGTGLPGFGGIVGPAWLVILGIALTFGRTPGRADLSPN</sequence>
<keyword evidence="1" id="KW-1133">Transmembrane helix</keyword>
<reference evidence="2" key="1">
    <citation type="submission" date="2021-11" db="EMBL/GenBank/DDBJ databases">
        <title>Streptomyces corallinus and Kineosporia corallina sp. nov., two new coral-derived marine actinobacteria.</title>
        <authorList>
            <person name="Buangrab K."/>
            <person name="Sutthacheep M."/>
            <person name="Yeemin T."/>
            <person name="Harunari E."/>
            <person name="Igarashi Y."/>
            <person name="Sripreechasak P."/>
            <person name="Kanchanasin P."/>
            <person name="Tanasupawat S."/>
            <person name="Phongsopitanun W."/>
        </authorList>
    </citation>
    <scope>NUCLEOTIDE SEQUENCE</scope>
    <source>
        <strain evidence="2">JCM 31032</strain>
    </source>
</reference>
<feature type="transmembrane region" description="Helical" evidence="1">
    <location>
        <begin position="36"/>
        <end position="55"/>
    </location>
</feature>
<dbReference type="RefSeq" id="WP_231450074.1">
    <property type="nucleotide sequence ID" value="NZ_JAJOMB010000050.1"/>
</dbReference>
<dbReference type="AlphaFoldDB" id="A0A9X1NQB3"/>
<evidence type="ECO:0000313" key="3">
    <source>
        <dbReference type="Proteomes" id="UP001138997"/>
    </source>
</evidence>
<organism evidence="2 3">
    <name type="scientific">Kineosporia babensis</name>
    <dbReference type="NCBI Taxonomy" id="499548"/>
    <lineage>
        <taxon>Bacteria</taxon>
        <taxon>Bacillati</taxon>
        <taxon>Actinomycetota</taxon>
        <taxon>Actinomycetes</taxon>
        <taxon>Kineosporiales</taxon>
        <taxon>Kineosporiaceae</taxon>
        <taxon>Kineosporia</taxon>
    </lineage>
</organism>
<comment type="caution">
    <text evidence="2">The sequence shown here is derived from an EMBL/GenBank/DDBJ whole genome shotgun (WGS) entry which is preliminary data.</text>
</comment>